<dbReference type="Gene3D" id="1.10.10.10">
    <property type="entry name" value="Winged helix-like DNA-binding domain superfamily/Winged helix DNA-binding domain"/>
    <property type="match status" value="1"/>
</dbReference>
<evidence type="ECO:0000256" key="3">
    <source>
        <dbReference type="ARBA" id="ARBA00023125"/>
    </source>
</evidence>
<dbReference type="Pfam" id="PF00126">
    <property type="entry name" value="HTH_1"/>
    <property type="match status" value="1"/>
</dbReference>
<dbReference type="SUPFAM" id="SSF46785">
    <property type="entry name" value="Winged helix' DNA-binding domain"/>
    <property type="match status" value="1"/>
</dbReference>
<keyword evidence="2" id="KW-0805">Transcription regulation</keyword>
<name>A0A6J4R8C1_9ACTN</name>
<dbReference type="AlphaFoldDB" id="A0A6J4R8C1"/>
<evidence type="ECO:0000256" key="2">
    <source>
        <dbReference type="ARBA" id="ARBA00023015"/>
    </source>
</evidence>
<feature type="domain" description="HTH lysR-type" evidence="6">
    <location>
        <begin position="1"/>
        <end position="58"/>
    </location>
</feature>
<organism evidence="7">
    <name type="scientific">uncultured Rubrobacteraceae bacterium</name>
    <dbReference type="NCBI Taxonomy" id="349277"/>
    <lineage>
        <taxon>Bacteria</taxon>
        <taxon>Bacillati</taxon>
        <taxon>Actinomycetota</taxon>
        <taxon>Rubrobacteria</taxon>
        <taxon>Rubrobacterales</taxon>
        <taxon>Rubrobacteraceae</taxon>
        <taxon>environmental samples</taxon>
    </lineage>
</organism>
<dbReference type="GO" id="GO:0003700">
    <property type="term" value="F:DNA-binding transcription factor activity"/>
    <property type="evidence" value="ECO:0007669"/>
    <property type="project" value="InterPro"/>
</dbReference>
<proteinExistence type="inferred from homology"/>
<keyword evidence="3" id="KW-0238">DNA-binding</keyword>
<dbReference type="PANTHER" id="PTHR30126:SF100">
    <property type="entry name" value="LYSR-FAMILY TRANSCRIPTIONAL REGULATOR"/>
    <property type="match status" value="1"/>
</dbReference>
<dbReference type="FunFam" id="1.10.10.10:FF:000001">
    <property type="entry name" value="LysR family transcriptional regulator"/>
    <property type="match status" value="1"/>
</dbReference>
<accession>A0A6J4R8C1</accession>
<dbReference type="GO" id="GO:0000976">
    <property type="term" value="F:transcription cis-regulatory region binding"/>
    <property type="evidence" value="ECO:0007669"/>
    <property type="project" value="TreeGrafter"/>
</dbReference>
<dbReference type="InterPro" id="IPR036390">
    <property type="entry name" value="WH_DNA-bd_sf"/>
</dbReference>
<dbReference type="InterPro" id="IPR036388">
    <property type="entry name" value="WH-like_DNA-bd_sf"/>
</dbReference>
<feature type="region of interest" description="Disordered" evidence="5">
    <location>
        <begin position="82"/>
        <end position="128"/>
    </location>
</feature>
<evidence type="ECO:0000256" key="5">
    <source>
        <dbReference type="SAM" id="MobiDB-lite"/>
    </source>
</evidence>
<evidence type="ECO:0000259" key="6">
    <source>
        <dbReference type="PROSITE" id="PS50931"/>
    </source>
</evidence>
<dbReference type="EMBL" id="CADCVH010000098">
    <property type="protein sequence ID" value="CAA9466980.1"/>
    <property type="molecule type" value="Genomic_DNA"/>
</dbReference>
<dbReference type="PROSITE" id="PS50931">
    <property type="entry name" value="HTH_LYSR"/>
    <property type="match status" value="1"/>
</dbReference>
<dbReference type="InterPro" id="IPR000847">
    <property type="entry name" value="LysR_HTH_N"/>
</dbReference>
<protein>
    <submittedName>
        <fullName evidence="7">Transcriptional regulator, LysR family</fullName>
    </submittedName>
</protein>
<gene>
    <name evidence="7" type="ORF">AVDCRST_MAG02-3223</name>
</gene>
<dbReference type="PANTHER" id="PTHR30126">
    <property type="entry name" value="HTH-TYPE TRANSCRIPTIONAL REGULATOR"/>
    <property type="match status" value="1"/>
</dbReference>
<reference evidence="7" key="1">
    <citation type="submission" date="2020-02" db="EMBL/GenBank/DDBJ databases">
        <authorList>
            <person name="Meier V. D."/>
        </authorList>
    </citation>
    <scope>NUCLEOTIDE SEQUENCE</scope>
    <source>
        <strain evidence="7">AVDCRST_MAG02</strain>
    </source>
</reference>
<evidence type="ECO:0000313" key="7">
    <source>
        <dbReference type="EMBL" id="CAA9466980.1"/>
    </source>
</evidence>
<dbReference type="PRINTS" id="PR00039">
    <property type="entry name" value="HTHLYSR"/>
</dbReference>
<evidence type="ECO:0000256" key="4">
    <source>
        <dbReference type="ARBA" id="ARBA00023163"/>
    </source>
</evidence>
<evidence type="ECO:0000256" key="1">
    <source>
        <dbReference type="ARBA" id="ARBA00009437"/>
    </source>
</evidence>
<comment type="similarity">
    <text evidence="1">Belongs to the LysR transcriptional regulatory family.</text>
</comment>
<sequence>MEHGQLGTFTAVARDLSFARAAGELGYVQSAVTAQVKALEKELGVPLFDRLGRRVVLTEAGKDLHGYAAKMLDLSEEARAAVSRGSGGVSGTPSGNGTVIEKSYCENMSGGCPPGRPDPKIVGSSVPS</sequence>
<keyword evidence="4" id="KW-0804">Transcription</keyword>